<evidence type="ECO:0000256" key="1">
    <source>
        <dbReference type="ARBA" id="ARBA00000085"/>
    </source>
</evidence>
<feature type="transmembrane region" description="Helical" evidence="14">
    <location>
        <begin position="15"/>
        <end position="33"/>
    </location>
</feature>
<proteinExistence type="predicted"/>
<evidence type="ECO:0000313" key="17">
    <source>
        <dbReference type="EMBL" id="ODM04526.1"/>
    </source>
</evidence>
<dbReference type="InterPro" id="IPR036097">
    <property type="entry name" value="HisK_dim/P_sf"/>
</dbReference>
<organism evidence="17 18">
    <name type="scientific">Eisenbergiella tayi</name>
    <dbReference type="NCBI Taxonomy" id="1432052"/>
    <lineage>
        <taxon>Bacteria</taxon>
        <taxon>Bacillati</taxon>
        <taxon>Bacillota</taxon>
        <taxon>Clostridia</taxon>
        <taxon>Lachnospirales</taxon>
        <taxon>Lachnospiraceae</taxon>
        <taxon>Eisenbergiella</taxon>
    </lineage>
</organism>
<dbReference type="PROSITE" id="PS50885">
    <property type="entry name" value="HAMP"/>
    <property type="match status" value="1"/>
</dbReference>
<feature type="domain" description="HAMP" evidence="16">
    <location>
        <begin position="193"/>
        <end position="244"/>
    </location>
</feature>
<evidence type="ECO:0000256" key="4">
    <source>
        <dbReference type="ARBA" id="ARBA00022475"/>
    </source>
</evidence>
<dbReference type="InterPro" id="IPR036890">
    <property type="entry name" value="HATPase_C_sf"/>
</dbReference>
<dbReference type="RefSeq" id="WP_069154647.1">
    <property type="nucleotide sequence ID" value="NZ_MCGH01000003.1"/>
</dbReference>
<dbReference type="Gene3D" id="6.10.340.10">
    <property type="match status" value="1"/>
</dbReference>
<dbReference type="InterPro" id="IPR050398">
    <property type="entry name" value="HssS/ArlS-like"/>
</dbReference>
<evidence type="ECO:0000259" key="16">
    <source>
        <dbReference type="PROSITE" id="PS50885"/>
    </source>
</evidence>
<evidence type="ECO:0000256" key="6">
    <source>
        <dbReference type="ARBA" id="ARBA00022679"/>
    </source>
</evidence>
<dbReference type="InterPro" id="IPR005467">
    <property type="entry name" value="His_kinase_dom"/>
</dbReference>
<dbReference type="PANTHER" id="PTHR45528:SF1">
    <property type="entry name" value="SENSOR HISTIDINE KINASE CPXA"/>
    <property type="match status" value="1"/>
</dbReference>
<dbReference type="Proteomes" id="UP000094067">
    <property type="component" value="Unassembled WGS sequence"/>
</dbReference>
<dbReference type="Pfam" id="PF02518">
    <property type="entry name" value="HATPase_c"/>
    <property type="match status" value="1"/>
</dbReference>
<evidence type="ECO:0000256" key="5">
    <source>
        <dbReference type="ARBA" id="ARBA00022553"/>
    </source>
</evidence>
<dbReference type="PANTHER" id="PTHR45528">
    <property type="entry name" value="SENSOR HISTIDINE KINASE CPXA"/>
    <property type="match status" value="1"/>
</dbReference>
<keyword evidence="9 17" id="KW-0418">Kinase</keyword>
<dbReference type="InterPro" id="IPR003594">
    <property type="entry name" value="HATPase_dom"/>
</dbReference>
<reference evidence="17 18" key="1">
    <citation type="submission" date="2016-07" db="EMBL/GenBank/DDBJ databases">
        <title>Characterization of isolates of Eisenbergiella tayi derived from blood cultures, using whole genome sequencing.</title>
        <authorList>
            <person name="Burdz T."/>
            <person name="Wiebe D."/>
            <person name="Huynh C."/>
            <person name="Bernard K."/>
        </authorList>
    </citation>
    <scope>NUCLEOTIDE SEQUENCE [LARGE SCALE GENOMIC DNA]</scope>
    <source>
        <strain evidence="17 18">NML 110608</strain>
    </source>
</reference>
<dbReference type="EMBL" id="MCGH01000003">
    <property type="protein sequence ID" value="ODM04526.1"/>
    <property type="molecule type" value="Genomic_DNA"/>
</dbReference>
<dbReference type="InterPro" id="IPR003660">
    <property type="entry name" value="HAMP_dom"/>
</dbReference>
<evidence type="ECO:0000256" key="13">
    <source>
        <dbReference type="ARBA" id="ARBA00023136"/>
    </source>
</evidence>
<comment type="subcellular location">
    <subcellularLocation>
        <location evidence="2">Cell membrane</location>
        <topology evidence="2">Multi-pass membrane protein</topology>
    </subcellularLocation>
</comment>
<keyword evidence="8" id="KW-0547">Nucleotide-binding</keyword>
<sequence length="464" mass="53643">MIKQRVKIRRLSTKFLFGITGILVLILIATLLINSRIAERYYLNQQSRYVRKTGELLKERLQEGLEADKVIEELEASEQVLIVYSAKSDSYDELSMDLRRKFQEKGLGFQKFWLWDQDYISAVQKGSQFRLYQQKKLNYAILVEYLSSGENLYAIAAIVPNTGEFVRIINHFSILLYSISLLAAVLLIYLMIRHITEPLQQMEHFSKRISEQDYGQLTVQTHDELERVADSMNEMCMSIQQYQKELLIKNQQMEQLLNDVAHDLKTPVSLIGIYADGIRDGLDDGTFLETIAQQNARMAQMIEQLLNLSRIGQKNYLSEKIKLDILLRKCMEEQKVFLQERKLILKDNIVRNAEIDGNAELIRTLFSNLLSNAVKYASAPDIEIELSQNEEGTYHFFISNALENEDLDIEQIWVPFYVGEDSRNKALSGTGLGLSIVQKIAVQCGYKIQCRKKDGKIIFEMDFQ</sequence>
<evidence type="ECO:0000256" key="9">
    <source>
        <dbReference type="ARBA" id="ARBA00022777"/>
    </source>
</evidence>
<dbReference type="CDD" id="cd06225">
    <property type="entry name" value="HAMP"/>
    <property type="match status" value="1"/>
</dbReference>
<evidence type="ECO:0000256" key="8">
    <source>
        <dbReference type="ARBA" id="ARBA00022741"/>
    </source>
</evidence>
<dbReference type="GO" id="GO:0005886">
    <property type="term" value="C:plasma membrane"/>
    <property type="evidence" value="ECO:0007669"/>
    <property type="project" value="UniProtKB-SubCell"/>
</dbReference>
<dbReference type="Pfam" id="PF00512">
    <property type="entry name" value="HisKA"/>
    <property type="match status" value="1"/>
</dbReference>
<dbReference type="Gene3D" id="1.10.287.130">
    <property type="match status" value="1"/>
</dbReference>
<dbReference type="GO" id="GO:0000155">
    <property type="term" value="F:phosphorelay sensor kinase activity"/>
    <property type="evidence" value="ECO:0007669"/>
    <property type="project" value="InterPro"/>
</dbReference>
<feature type="domain" description="Histidine kinase" evidence="15">
    <location>
        <begin position="259"/>
        <end position="464"/>
    </location>
</feature>
<evidence type="ECO:0000313" key="18">
    <source>
        <dbReference type="Proteomes" id="UP000094067"/>
    </source>
</evidence>
<gene>
    <name evidence="17" type="primary">cssS_2</name>
    <name evidence="17" type="ORF">BEI61_05333</name>
</gene>
<keyword evidence="13 14" id="KW-0472">Membrane</keyword>
<feature type="transmembrane region" description="Helical" evidence="14">
    <location>
        <begin position="171"/>
        <end position="192"/>
    </location>
</feature>
<dbReference type="GO" id="GO:0005524">
    <property type="term" value="F:ATP binding"/>
    <property type="evidence" value="ECO:0007669"/>
    <property type="project" value="UniProtKB-KW"/>
</dbReference>
<accession>A0A1E3A8J2</accession>
<evidence type="ECO:0000259" key="15">
    <source>
        <dbReference type="PROSITE" id="PS50109"/>
    </source>
</evidence>
<comment type="catalytic activity">
    <reaction evidence="1">
        <text>ATP + protein L-histidine = ADP + protein N-phospho-L-histidine.</text>
        <dbReference type="EC" id="2.7.13.3"/>
    </reaction>
</comment>
<dbReference type="SUPFAM" id="SSF55874">
    <property type="entry name" value="ATPase domain of HSP90 chaperone/DNA topoisomerase II/histidine kinase"/>
    <property type="match status" value="1"/>
</dbReference>
<evidence type="ECO:0000256" key="3">
    <source>
        <dbReference type="ARBA" id="ARBA00012438"/>
    </source>
</evidence>
<name>A0A1E3A8J2_9FIRM</name>
<dbReference type="SMART" id="SM00387">
    <property type="entry name" value="HATPase_c"/>
    <property type="match status" value="1"/>
</dbReference>
<evidence type="ECO:0000256" key="14">
    <source>
        <dbReference type="SAM" id="Phobius"/>
    </source>
</evidence>
<keyword evidence="7 14" id="KW-0812">Transmembrane</keyword>
<dbReference type="AlphaFoldDB" id="A0A1E3A8J2"/>
<evidence type="ECO:0000256" key="2">
    <source>
        <dbReference type="ARBA" id="ARBA00004651"/>
    </source>
</evidence>
<dbReference type="CDD" id="cd00082">
    <property type="entry name" value="HisKA"/>
    <property type="match status" value="1"/>
</dbReference>
<keyword evidence="5" id="KW-0597">Phosphoprotein</keyword>
<keyword evidence="6 17" id="KW-0808">Transferase</keyword>
<keyword evidence="10" id="KW-0067">ATP-binding</keyword>
<dbReference type="SUPFAM" id="SSF158472">
    <property type="entry name" value="HAMP domain-like"/>
    <property type="match status" value="1"/>
</dbReference>
<evidence type="ECO:0000256" key="7">
    <source>
        <dbReference type="ARBA" id="ARBA00022692"/>
    </source>
</evidence>
<keyword evidence="12" id="KW-0902">Two-component regulatory system</keyword>
<protein>
    <recommendedName>
        <fullName evidence="3">histidine kinase</fullName>
        <ecNumber evidence="3">2.7.13.3</ecNumber>
    </recommendedName>
</protein>
<dbReference type="Gene3D" id="3.30.565.10">
    <property type="entry name" value="Histidine kinase-like ATPase, C-terminal domain"/>
    <property type="match status" value="1"/>
</dbReference>
<dbReference type="SMART" id="SM00388">
    <property type="entry name" value="HisKA"/>
    <property type="match status" value="1"/>
</dbReference>
<keyword evidence="4" id="KW-1003">Cell membrane</keyword>
<dbReference type="SUPFAM" id="SSF47384">
    <property type="entry name" value="Homodimeric domain of signal transducing histidine kinase"/>
    <property type="match status" value="1"/>
</dbReference>
<comment type="caution">
    <text evidence="17">The sequence shown here is derived from an EMBL/GenBank/DDBJ whole genome shotgun (WGS) entry which is preliminary data.</text>
</comment>
<dbReference type="InterPro" id="IPR003661">
    <property type="entry name" value="HisK_dim/P_dom"/>
</dbReference>
<dbReference type="PROSITE" id="PS50109">
    <property type="entry name" value="HIS_KIN"/>
    <property type="match status" value="1"/>
</dbReference>
<evidence type="ECO:0000256" key="12">
    <source>
        <dbReference type="ARBA" id="ARBA00023012"/>
    </source>
</evidence>
<evidence type="ECO:0000256" key="10">
    <source>
        <dbReference type="ARBA" id="ARBA00022840"/>
    </source>
</evidence>
<evidence type="ECO:0000256" key="11">
    <source>
        <dbReference type="ARBA" id="ARBA00022989"/>
    </source>
</evidence>
<dbReference type="EC" id="2.7.13.3" evidence="3"/>
<keyword evidence="11 14" id="KW-1133">Transmembrane helix</keyword>